<gene>
    <name evidence="2" type="ORF">A9C11_20015</name>
</gene>
<protein>
    <submittedName>
        <fullName evidence="2">CoA-transferase</fullName>
    </submittedName>
</protein>
<dbReference type="Gene3D" id="3.30.1540.10">
    <property type="entry name" value="formyl-coa transferase, domain 3"/>
    <property type="match status" value="1"/>
</dbReference>
<evidence type="ECO:0000313" key="3">
    <source>
        <dbReference type="Proteomes" id="UP000077748"/>
    </source>
</evidence>
<sequence length="395" mass="42129">MNHETGALRGLKVIDLSRVLGGPYCSQALADHGAEVIKLEPLGGDETRGWGPPFEGDTASYFRGVNRNKKGIAVDLSRPEGIELLLQLLEGADVLIENFKPGTLARWGIGYAEVLSARFPRLIHCAVSGFGADGPLGGLPSYDAAIQAMAGLMSVNGEAEGGPLRIGLPIVDMVTELNAVAGILLALHERERSGRGQSVDIALYDCGISLLHPHLPNHFASGRTPQRTGNAHPNIAPYDSYRTGGEPIFLAVGNDRQFARLCDYLGAGELLEDPRFADNGQRSVNREALKQALEGHLAAHDGRELAERLIRLGVPCGAIATVDRVVEHPHTAHRGLVVQLGDYRGIASPVKLSRTPASYRSAPPALGGNTREVLAELGLAPETIEALYQRGIVRG</sequence>
<accession>A0A1A9KE80</accession>
<dbReference type="InterPro" id="IPR050483">
    <property type="entry name" value="CoA-transferase_III_domain"/>
</dbReference>
<dbReference type="PANTHER" id="PTHR48207:SF3">
    <property type="entry name" value="SUCCINATE--HYDROXYMETHYLGLUTARATE COA-TRANSFERASE"/>
    <property type="match status" value="1"/>
</dbReference>
<dbReference type="Proteomes" id="UP000077748">
    <property type="component" value="Chromosome"/>
</dbReference>
<name>A0A1A9KE80_9PSED</name>
<keyword evidence="1 2" id="KW-0808">Transferase</keyword>
<dbReference type="SUPFAM" id="SSF89796">
    <property type="entry name" value="CoA-transferase family III (CaiB/BaiF)"/>
    <property type="match status" value="1"/>
</dbReference>
<organism evidence="2 3">
    <name type="scientific">Pseudomonas citronellolis</name>
    <dbReference type="NCBI Taxonomy" id="53408"/>
    <lineage>
        <taxon>Bacteria</taxon>
        <taxon>Pseudomonadati</taxon>
        <taxon>Pseudomonadota</taxon>
        <taxon>Gammaproteobacteria</taxon>
        <taxon>Pseudomonadales</taxon>
        <taxon>Pseudomonadaceae</taxon>
        <taxon>Pseudomonas</taxon>
    </lineage>
</organism>
<dbReference type="PANTHER" id="PTHR48207">
    <property type="entry name" value="SUCCINATE--HYDROXYMETHYLGLUTARATE COA-TRANSFERASE"/>
    <property type="match status" value="1"/>
</dbReference>
<dbReference type="Pfam" id="PF02515">
    <property type="entry name" value="CoA_transf_3"/>
    <property type="match status" value="1"/>
</dbReference>
<dbReference type="AlphaFoldDB" id="A0A1A9KE80"/>
<dbReference type="GO" id="GO:0008410">
    <property type="term" value="F:CoA-transferase activity"/>
    <property type="evidence" value="ECO:0007669"/>
    <property type="project" value="TreeGrafter"/>
</dbReference>
<dbReference type="InterPro" id="IPR023606">
    <property type="entry name" value="CoA-Trfase_III_dom_1_sf"/>
</dbReference>
<evidence type="ECO:0000313" key="2">
    <source>
        <dbReference type="EMBL" id="ANI16126.1"/>
    </source>
</evidence>
<evidence type="ECO:0000256" key="1">
    <source>
        <dbReference type="ARBA" id="ARBA00022679"/>
    </source>
</evidence>
<dbReference type="InterPro" id="IPR044855">
    <property type="entry name" value="CoA-Trfase_III_dom3_sf"/>
</dbReference>
<proteinExistence type="predicted"/>
<dbReference type="Gene3D" id="3.40.50.10540">
    <property type="entry name" value="Crotonobetainyl-coa:carnitine coa-transferase, domain 1"/>
    <property type="match status" value="1"/>
</dbReference>
<dbReference type="RefSeq" id="WP_064583677.1">
    <property type="nucleotide sequence ID" value="NZ_CP015878.1"/>
</dbReference>
<dbReference type="InterPro" id="IPR003673">
    <property type="entry name" value="CoA-Trfase_fam_III"/>
</dbReference>
<reference evidence="2 3" key="1">
    <citation type="submission" date="2016-05" db="EMBL/GenBank/DDBJ databases">
        <title>Genome Sequence of Pseudomonas citronellolis Strain SJTE-3, an Estrogens and Persistent Organic Pollutants degradation strain.</title>
        <authorList>
            <person name="Liang R."/>
        </authorList>
    </citation>
    <scope>NUCLEOTIDE SEQUENCE [LARGE SCALE GENOMIC DNA]</scope>
    <source>
        <strain evidence="2 3">SJTE-3</strain>
    </source>
</reference>
<dbReference type="EMBL" id="CP015878">
    <property type="protein sequence ID" value="ANI16126.1"/>
    <property type="molecule type" value="Genomic_DNA"/>
</dbReference>